<keyword evidence="2 9" id="KW-0813">Transport</keyword>
<protein>
    <recommendedName>
        <fullName evidence="9">Magnesium transporter</fullName>
    </recommendedName>
</protein>
<reference evidence="11" key="1">
    <citation type="submission" date="2023-08" db="EMBL/GenBank/DDBJ databases">
        <authorList>
            <person name="Audoor S."/>
            <person name="Bilcke G."/>
        </authorList>
    </citation>
    <scope>NUCLEOTIDE SEQUENCE</scope>
</reference>
<comment type="similarity">
    <text evidence="9">Belongs to the CorA metal ion transporter (MIT) (TC 1.A.35) family.</text>
</comment>
<keyword evidence="12" id="KW-1185">Reference proteome</keyword>
<feature type="compositionally biased region" description="Acidic residues" evidence="10">
    <location>
        <begin position="267"/>
        <end position="279"/>
    </location>
</feature>
<feature type="region of interest" description="Disordered" evidence="10">
    <location>
        <begin position="257"/>
        <end position="282"/>
    </location>
</feature>
<keyword evidence="5" id="KW-0809">Transit peptide</keyword>
<dbReference type="AlphaFoldDB" id="A0AAD2CCG4"/>
<dbReference type="EMBL" id="CAKOGP040000001">
    <property type="protein sequence ID" value="CAJ1910638.1"/>
    <property type="molecule type" value="Genomic_DNA"/>
</dbReference>
<dbReference type="CDD" id="cd12823">
    <property type="entry name" value="Mrs2_Mfm1p-like"/>
    <property type="match status" value="1"/>
</dbReference>
<comment type="caution">
    <text evidence="11">The sequence shown here is derived from an EMBL/GenBank/DDBJ whole genome shotgun (WGS) entry which is preliminary data.</text>
</comment>
<keyword evidence="8 9" id="KW-0472">Membrane</keyword>
<keyword evidence="3 9" id="KW-0812">Transmembrane</keyword>
<keyword evidence="6 9" id="KW-1133">Transmembrane helix</keyword>
<name>A0AAD2CCG4_9STRA</name>
<feature type="transmembrane region" description="Helical" evidence="9">
    <location>
        <begin position="505"/>
        <end position="528"/>
    </location>
</feature>
<feature type="region of interest" description="Disordered" evidence="10">
    <location>
        <begin position="122"/>
        <end position="143"/>
    </location>
</feature>
<evidence type="ECO:0000256" key="6">
    <source>
        <dbReference type="ARBA" id="ARBA00022989"/>
    </source>
</evidence>
<evidence type="ECO:0000256" key="8">
    <source>
        <dbReference type="ARBA" id="ARBA00023136"/>
    </source>
</evidence>
<keyword evidence="4 9" id="KW-0460">Magnesium</keyword>
<dbReference type="Pfam" id="PF22099">
    <property type="entry name" value="MRS2-like"/>
    <property type="match status" value="2"/>
</dbReference>
<proteinExistence type="inferred from homology"/>
<evidence type="ECO:0000256" key="10">
    <source>
        <dbReference type="SAM" id="MobiDB-lite"/>
    </source>
</evidence>
<dbReference type="Gene3D" id="2.40.128.330">
    <property type="match status" value="1"/>
</dbReference>
<comment type="subcellular location">
    <subcellularLocation>
        <location evidence="1">Membrane</location>
        <topology evidence="1">Multi-pass membrane protein</topology>
    </subcellularLocation>
    <subcellularLocation>
        <location evidence="9">Mitochondrion inner membrane</location>
        <topology evidence="9">Multi-pass membrane protein</topology>
    </subcellularLocation>
</comment>
<evidence type="ECO:0000313" key="12">
    <source>
        <dbReference type="Proteomes" id="UP001295423"/>
    </source>
</evidence>
<dbReference type="PANTHER" id="PTHR13890">
    <property type="entry name" value="RNA SPLICING PROTEIN MRS2, MITOCHONDRIAL"/>
    <property type="match status" value="1"/>
</dbReference>
<dbReference type="PANTHER" id="PTHR13890:SF0">
    <property type="entry name" value="MAGNESIUM TRANSPORTER MRS2 HOMOLOG, MITOCHONDRIAL"/>
    <property type="match status" value="1"/>
</dbReference>
<sequence length="538" mass="60132">MQGLTDGLSSRYISGNRSILLPALENLRIAENDKRVRSLHERLEELLVFEIRKNGGTDYHTFSVRTLHKHILDAITKSREKKHDDENEGILNDLALGRAIFTESPLPMDNITEDTNRLATPETSLAGKDEVAGDDATSGSSGTKARDVTYRELLGGFLHPRDLRKLVTPFSASNEPEFIVRRHVILLHFDSLRAIILRDRVLLLVPDGADSILVQLEKMILGGIDNMDDMSENPEAIQDLQKVDEDENDDDDALDTVLEDPNKSDEVVDENNSDSSESDSEIKIERIERGKFKSIHQDEWAELEGNAWVELPFELQSVDAILNRVASILAEDVMDLQLSADKLITDLLTPGADVGERAQEVLRTMKNLVKEMQSRVTGFHRALENMLEDYEEMSLMNLSRLLSHPERFIQPVSQATLDEESDEPELILEAHLQRAYTLTNALNLVQGQVNTTEEFVVQKSDSIRNRLLYINMLISLLSLAVAGASFVGSVFGMNVPNPLEDDESAFTFLTAVTIGGSLGFVIIVFFIIRLVGVLPSVM</sequence>
<dbReference type="GO" id="GO:0015095">
    <property type="term" value="F:magnesium ion transmembrane transporter activity"/>
    <property type="evidence" value="ECO:0007669"/>
    <property type="project" value="TreeGrafter"/>
</dbReference>
<dbReference type="Gene3D" id="1.20.58.340">
    <property type="entry name" value="Magnesium transport protein CorA, transmembrane region"/>
    <property type="match status" value="1"/>
</dbReference>
<dbReference type="Proteomes" id="UP001295423">
    <property type="component" value="Unassembled WGS sequence"/>
</dbReference>
<feature type="transmembrane region" description="Helical" evidence="9">
    <location>
        <begin position="468"/>
        <end position="493"/>
    </location>
</feature>
<evidence type="ECO:0000256" key="9">
    <source>
        <dbReference type="RuleBase" id="RU366042"/>
    </source>
</evidence>
<keyword evidence="9" id="KW-0496">Mitochondrion</keyword>
<evidence type="ECO:0000256" key="5">
    <source>
        <dbReference type="ARBA" id="ARBA00022946"/>
    </source>
</evidence>
<evidence type="ECO:0000256" key="2">
    <source>
        <dbReference type="ARBA" id="ARBA00022448"/>
    </source>
</evidence>
<evidence type="ECO:0000313" key="11">
    <source>
        <dbReference type="EMBL" id="CAJ1910638.1"/>
    </source>
</evidence>
<dbReference type="GO" id="GO:0005743">
    <property type="term" value="C:mitochondrial inner membrane"/>
    <property type="evidence" value="ECO:0007669"/>
    <property type="project" value="UniProtKB-SubCell"/>
</dbReference>
<keyword evidence="9" id="KW-0999">Mitochondrion inner membrane</keyword>
<keyword evidence="7 9" id="KW-0406">Ion transport</keyword>
<gene>
    <name evidence="11" type="ORF">CYCCA115_LOCUS576</name>
</gene>
<evidence type="ECO:0000256" key="3">
    <source>
        <dbReference type="ARBA" id="ARBA00022692"/>
    </source>
</evidence>
<evidence type="ECO:0000256" key="1">
    <source>
        <dbReference type="ARBA" id="ARBA00004141"/>
    </source>
</evidence>
<organism evidence="11 12">
    <name type="scientific">Cylindrotheca closterium</name>
    <dbReference type="NCBI Taxonomy" id="2856"/>
    <lineage>
        <taxon>Eukaryota</taxon>
        <taxon>Sar</taxon>
        <taxon>Stramenopiles</taxon>
        <taxon>Ochrophyta</taxon>
        <taxon>Bacillariophyta</taxon>
        <taxon>Bacillariophyceae</taxon>
        <taxon>Bacillariophycidae</taxon>
        <taxon>Bacillariales</taxon>
        <taxon>Bacillariaceae</taxon>
        <taxon>Cylindrotheca</taxon>
    </lineage>
</organism>
<dbReference type="InterPro" id="IPR039204">
    <property type="entry name" value="MRS2-like"/>
</dbReference>
<evidence type="ECO:0000256" key="4">
    <source>
        <dbReference type="ARBA" id="ARBA00022842"/>
    </source>
</evidence>
<accession>A0AAD2CCG4</accession>
<evidence type="ECO:0000256" key="7">
    <source>
        <dbReference type="ARBA" id="ARBA00023065"/>
    </source>
</evidence>